<reference evidence="4" key="1">
    <citation type="journal article" date="2023" name="Mol. Phylogenet. Evol.">
        <title>Genome-scale phylogeny and comparative genomics of the fungal order Sordariales.</title>
        <authorList>
            <person name="Hensen N."/>
            <person name="Bonometti L."/>
            <person name="Westerberg I."/>
            <person name="Brannstrom I.O."/>
            <person name="Guillou S."/>
            <person name="Cros-Aarteil S."/>
            <person name="Calhoun S."/>
            <person name="Haridas S."/>
            <person name="Kuo A."/>
            <person name="Mondo S."/>
            <person name="Pangilinan J."/>
            <person name="Riley R."/>
            <person name="LaButti K."/>
            <person name="Andreopoulos B."/>
            <person name="Lipzen A."/>
            <person name="Chen C."/>
            <person name="Yan M."/>
            <person name="Daum C."/>
            <person name="Ng V."/>
            <person name="Clum A."/>
            <person name="Steindorff A."/>
            <person name="Ohm R.A."/>
            <person name="Martin F."/>
            <person name="Silar P."/>
            <person name="Natvig D.O."/>
            <person name="Lalanne C."/>
            <person name="Gautier V."/>
            <person name="Ament-Velasquez S.L."/>
            <person name="Kruys A."/>
            <person name="Hutchinson M.I."/>
            <person name="Powell A.J."/>
            <person name="Barry K."/>
            <person name="Miller A.N."/>
            <person name="Grigoriev I.V."/>
            <person name="Debuchy R."/>
            <person name="Gladieux P."/>
            <person name="Hiltunen Thoren M."/>
            <person name="Johannesson H."/>
        </authorList>
    </citation>
    <scope>NUCLEOTIDE SEQUENCE</scope>
    <source>
        <strain evidence="4">PSN293</strain>
    </source>
</reference>
<dbReference type="AlphaFoldDB" id="A0AAN6Y8U1"/>
<feature type="transmembrane region" description="Helical" evidence="2">
    <location>
        <begin position="75"/>
        <end position="98"/>
    </location>
</feature>
<organism evidence="4 5">
    <name type="scientific">Rhypophila decipiens</name>
    <dbReference type="NCBI Taxonomy" id="261697"/>
    <lineage>
        <taxon>Eukaryota</taxon>
        <taxon>Fungi</taxon>
        <taxon>Dikarya</taxon>
        <taxon>Ascomycota</taxon>
        <taxon>Pezizomycotina</taxon>
        <taxon>Sordariomycetes</taxon>
        <taxon>Sordariomycetidae</taxon>
        <taxon>Sordariales</taxon>
        <taxon>Naviculisporaceae</taxon>
        <taxon>Rhypophila</taxon>
    </lineage>
</organism>
<dbReference type="Proteomes" id="UP001301769">
    <property type="component" value="Unassembled WGS sequence"/>
</dbReference>
<keyword evidence="2" id="KW-0812">Transmembrane</keyword>
<keyword evidence="2" id="KW-0472">Membrane</keyword>
<name>A0AAN6Y8U1_9PEZI</name>
<evidence type="ECO:0000313" key="5">
    <source>
        <dbReference type="Proteomes" id="UP001301769"/>
    </source>
</evidence>
<evidence type="ECO:0000313" key="4">
    <source>
        <dbReference type="EMBL" id="KAK4214788.1"/>
    </source>
</evidence>
<evidence type="ECO:0000256" key="1">
    <source>
        <dbReference type="SAM" id="MobiDB-lite"/>
    </source>
</evidence>
<evidence type="ECO:0000256" key="2">
    <source>
        <dbReference type="SAM" id="Phobius"/>
    </source>
</evidence>
<reference evidence="4" key="2">
    <citation type="submission" date="2023-05" db="EMBL/GenBank/DDBJ databases">
        <authorList>
            <consortium name="Lawrence Berkeley National Laboratory"/>
            <person name="Steindorff A."/>
            <person name="Hensen N."/>
            <person name="Bonometti L."/>
            <person name="Westerberg I."/>
            <person name="Brannstrom I.O."/>
            <person name="Guillou S."/>
            <person name="Cros-Aarteil S."/>
            <person name="Calhoun S."/>
            <person name="Haridas S."/>
            <person name="Kuo A."/>
            <person name="Mondo S."/>
            <person name="Pangilinan J."/>
            <person name="Riley R."/>
            <person name="Labutti K."/>
            <person name="Andreopoulos B."/>
            <person name="Lipzen A."/>
            <person name="Chen C."/>
            <person name="Yanf M."/>
            <person name="Daum C."/>
            <person name="Ng V."/>
            <person name="Clum A."/>
            <person name="Ohm R."/>
            <person name="Martin F."/>
            <person name="Silar P."/>
            <person name="Natvig D."/>
            <person name="Lalanne C."/>
            <person name="Gautier V."/>
            <person name="Ament-Velasquez S.L."/>
            <person name="Kruys A."/>
            <person name="Hutchinson M.I."/>
            <person name="Powell A.J."/>
            <person name="Barry K."/>
            <person name="Miller A.N."/>
            <person name="Grigoriev I.V."/>
            <person name="Debuchy R."/>
            <person name="Gladieux P."/>
            <person name="Thoren M.H."/>
            <person name="Johannesson H."/>
        </authorList>
    </citation>
    <scope>NUCLEOTIDE SEQUENCE</scope>
    <source>
        <strain evidence="4">PSN293</strain>
    </source>
</reference>
<gene>
    <name evidence="4" type="ORF">QBC37DRAFT_399284</name>
</gene>
<comment type="caution">
    <text evidence="4">The sequence shown here is derived from an EMBL/GenBank/DDBJ whole genome shotgun (WGS) entry which is preliminary data.</text>
</comment>
<accession>A0AAN6Y8U1</accession>
<feature type="compositionally biased region" description="Low complexity" evidence="1">
    <location>
        <begin position="176"/>
        <end position="187"/>
    </location>
</feature>
<keyword evidence="5" id="KW-1185">Reference proteome</keyword>
<dbReference type="EMBL" id="MU858088">
    <property type="protein sequence ID" value="KAK4214788.1"/>
    <property type="molecule type" value="Genomic_DNA"/>
</dbReference>
<keyword evidence="3" id="KW-0732">Signal</keyword>
<sequence length="237" mass="24974">MPSNQPQHSTLLLSKLSRSGILLCMALLLLAQNQIQPVQATPLPTESLKLFARSATQLAKRSVFTTQEAVGVGSAIIIVVGVGIGVGCGLIAVCGFPWRLMCAKSRLSNKPSDEDKGKENLVGPFSAGTGQGLMVPPPLTPGSIPGPRQSAFSQGRPGTGSGGVDMMTGAARPDRSPSSSGPSLPVSATTPVRSPLRYEYPTQDQTQRYQPVGVGRQQDDMVEEQFHQQGAQPHGYI</sequence>
<feature type="signal peptide" evidence="3">
    <location>
        <begin position="1"/>
        <end position="40"/>
    </location>
</feature>
<evidence type="ECO:0000256" key="3">
    <source>
        <dbReference type="SAM" id="SignalP"/>
    </source>
</evidence>
<evidence type="ECO:0008006" key="6">
    <source>
        <dbReference type="Google" id="ProtNLM"/>
    </source>
</evidence>
<feature type="region of interest" description="Disordered" evidence="1">
    <location>
        <begin position="108"/>
        <end position="237"/>
    </location>
</feature>
<proteinExistence type="predicted"/>
<feature type="chain" id="PRO_5042816921" description="Transmembrane protein" evidence="3">
    <location>
        <begin position="41"/>
        <end position="237"/>
    </location>
</feature>
<keyword evidence="2" id="KW-1133">Transmembrane helix</keyword>
<protein>
    <recommendedName>
        <fullName evidence="6">Transmembrane protein</fullName>
    </recommendedName>
</protein>